<protein>
    <submittedName>
        <fullName evidence="4">Uncharacterized protein</fullName>
    </submittedName>
</protein>
<dbReference type="SMART" id="SM00015">
    <property type="entry name" value="IQ"/>
    <property type="match status" value="2"/>
</dbReference>
<dbReference type="PANTHER" id="PTHR32295:SF23">
    <property type="entry name" value="IQ CALMODULIN-BINDING MOTIF FAMILY PROTEIN, EXPRESSED"/>
    <property type="match status" value="1"/>
</dbReference>
<reference evidence="4" key="1">
    <citation type="submission" date="2020-10" db="EMBL/GenBank/DDBJ databases">
        <authorList>
            <person name="Han B."/>
            <person name="Lu T."/>
            <person name="Zhao Q."/>
            <person name="Huang X."/>
            <person name="Zhao Y."/>
        </authorList>
    </citation>
    <scope>NUCLEOTIDE SEQUENCE</scope>
</reference>
<keyword evidence="1" id="KW-0112">Calmodulin-binding</keyword>
<dbReference type="Gene3D" id="1.20.5.190">
    <property type="match status" value="1"/>
</dbReference>
<dbReference type="Proteomes" id="UP000604825">
    <property type="component" value="Unassembled WGS sequence"/>
</dbReference>
<accession>A0A811NHB9</accession>
<sequence>MDNAINSPAWICDGVKNLYLHQLMRFTSNPGANGLFTNIVNFLSNNVNCGRGTGEGCLKVRCNGEAHLSQDYCGVPAAMGTEEAFRAAIAAATEKIPLLAMPAPYPQNFQALLPTLAAPFHRNEARAIATASTDALQLYGHSTVEADAAATAATRYLGRQQIIYISHPLTFLQPPRGMHPNQRSSATQLLHKQDHSAGTEGVLAAEELRVQAEPLAGDANTETISNSASSPSTSLQVSQTERGTKEHQAAVVIQSAFRAFLARRAVRALKGLVRLQALVRGHSVRKQAAETLQCMQALVRAQARVRARRVRVSLESQGTQKRPPEQNVHEDHIRDIEEDWCDSIGSVEEMKAKALKRQEAAAKRESAMIYALTHHVITMYYYKHAFNKDIREHHQVFRSLVITSIIFSSSSLQLLSFSNSGRRWGRGTDLIDELAPLVSRLPDVAVAATPWAVAATNGDECCRHAVATTKGDGRCRRDQRWVNLFARSSDSPLSHVLTCRSPIRTPRFGGDDRVHRSLLVALSLGA</sequence>
<dbReference type="PANTHER" id="PTHR32295">
    <property type="entry name" value="IQ-DOMAIN 5-RELATED"/>
    <property type="match status" value="1"/>
</dbReference>
<evidence type="ECO:0000256" key="3">
    <source>
        <dbReference type="SAM" id="MobiDB-lite"/>
    </source>
</evidence>
<comment type="similarity">
    <text evidence="2">Belongs to the IQD family.</text>
</comment>
<evidence type="ECO:0000313" key="4">
    <source>
        <dbReference type="EMBL" id="CAD6222281.1"/>
    </source>
</evidence>
<dbReference type="OrthoDB" id="10693425at2759"/>
<dbReference type="InterPro" id="IPR000048">
    <property type="entry name" value="IQ_motif_EF-hand-BS"/>
</dbReference>
<proteinExistence type="inferred from homology"/>
<organism evidence="4 5">
    <name type="scientific">Miscanthus lutarioriparius</name>
    <dbReference type="NCBI Taxonomy" id="422564"/>
    <lineage>
        <taxon>Eukaryota</taxon>
        <taxon>Viridiplantae</taxon>
        <taxon>Streptophyta</taxon>
        <taxon>Embryophyta</taxon>
        <taxon>Tracheophyta</taxon>
        <taxon>Spermatophyta</taxon>
        <taxon>Magnoliopsida</taxon>
        <taxon>Liliopsida</taxon>
        <taxon>Poales</taxon>
        <taxon>Poaceae</taxon>
        <taxon>PACMAD clade</taxon>
        <taxon>Panicoideae</taxon>
        <taxon>Andropogonodae</taxon>
        <taxon>Andropogoneae</taxon>
        <taxon>Saccharinae</taxon>
        <taxon>Miscanthus</taxon>
    </lineage>
</organism>
<evidence type="ECO:0000313" key="5">
    <source>
        <dbReference type="Proteomes" id="UP000604825"/>
    </source>
</evidence>
<dbReference type="GO" id="GO:0005516">
    <property type="term" value="F:calmodulin binding"/>
    <property type="evidence" value="ECO:0007669"/>
    <property type="project" value="UniProtKB-KW"/>
</dbReference>
<name>A0A811NHB9_9POAL</name>
<feature type="region of interest" description="Disordered" evidence="3">
    <location>
        <begin position="221"/>
        <end position="243"/>
    </location>
</feature>
<dbReference type="AlphaFoldDB" id="A0A811NHB9"/>
<gene>
    <name evidence="4" type="ORF">NCGR_LOCUS15023</name>
</gene>
<comment type="caution">
    <text evidence="4">The sequence shown here is derived from an EMBL/GenBank/DDBJ whole genome shotgun (WGS) entry which is preliminary data.</text>
</comment>
<dbReference type="Pfam" id="PF00612">
    <property type="entry name" value="IQ"/>
    <property type="match status" value="1"/>
</dbReference>
<feature type="compositionally biased region" description="Low complexity" evidence="3">
    <location>
        <begin position="225"/>
        <end position="234"/>
    </location>
</feature>
<dbReference type="EMBL" id="CAJGYO010000004">
    <property type="protein sequence ID" value="CAD6222281.1"/>
    <property type="molecule type" value="Genomic_DNA"/>
</dbReference>
<evidence type="ECO:0000256" key="2">
    <source>
        <dbReference type="ARBA" id="ARBA00024341"/>
    </source>
</evidence>
<keyword evidence="5" id="KW-1185">Reference proteome</keyword>
<dbReference type="CDD" id="cd23767">
    <property type="entry name" value="IQCD"/>
    <property type="match status" value="1"/>
</dbReference>
<dbReference type="PROSITE" id="PS50096">
    <property type="entry name" value="IQ"/>
    <property type="match status" value="2"/>
</dbReference>
<evidence type="ECO:0000256" key="1">
    <source>
        <dbReference type="ARBA" id="ARBA00022860"/>
    </source>
</evidence>